<keyword evidence="2" id="KW-0472">Membrane</keyword>
<name>A0A4V2V8W2_RHISU</name>
<keyword evidence="2" id="KW-1133">Transmembrane helix</keyword>
<dbReference type="Proteomes" id="UP000294576">
    <property type="component" value="Unassembled WGS sequence"/>
</dbReference>
<dbReference type="AlphaFoldDB" id="A0A4V2V8W2"/>
<proteinExistence type="predicted"/>
<feature type="transmembrane region" description="Helical" evidence="2">
    <location>
        <begin position="74"/>
        <end position="90"/>
    </location>
</feature>
<evidence type="ECO:0000256" key="2">
    <source>
        <dbReference type="SAM" id="Phobius"/>
    </source>
</evidence>
<evidence type="ECO:0000313" key="3">
    <source>
        <dbReference type="EMBL" id="TCU14755.1"/>
    </source>
</evidence>
<protein>
    <submittedName>
        <fullName evidence="3">Uncharacterized protein</fullName>
    </submittedName>
</protein>
<reference evidence="3 4" key="1">
    <citation type="submission" date="2019-03" db="EMBL/GenBank/DDBJ databases">
        <title>Genomic Encyclopedia of Type Strains, Phase IV (KMG-V): Genome sequencing to study the core and pangenomes of soil and plant-associated prokaryotes.</title>
        <authorList>
            <person name="Whitman W."/>
        </authorList>
    </citation>
    <scope>NUCLEOTIDE SEQUENCE [LARGE SCALE GENOMIC DNA]</scope>
    <source>
        <strain evidence="3 4">Hc14</strain>
    </source>
</reference>
<organism evidence="3 4">
    <name type="scientific">Rhizobium sullae</name>
    <name type="common">Rhizobium hedysari</name>
    <dbReference type="NCBI Taxonomy" id="50338"/>
    <lineage>
        <taxon>Bacteria</taxon>
        <taxon>Pseudomonadati</taxon>
        <taxon>Pseudomonadota</taxon>
        <taxon>Alphaproteobacteria</taxon>
        <taxon>Hyphomicrobiales</taxon>
        <taxon>Rhizobiaceae</taxon>
        <taxon>Rhizobium/Agrobacterium group</taxon>
        <taxon>Rhizobium</taxon>
    </lineage>
</organism>
<feature type="compositionally biased region" description="Basic residues" evidence="1">
    <location>
        <begin position="1"/>
        <end position="12"/>
    </location>
</feature>
<evidence type="ECO:0000313" key="4">
    <source>
        <dbReference type="Proteomes" id="UP000294576"/>
    </source>
</evidence>
<keyword evidence="2" id="KW-0812">Transmembrane</keyword>
<comment type="caution">
    <text evidence="3">The sequence shown here is derived from an EMBL/GenBank/DDBJ whole genome shotgun (WGS) entry which is preliminary data.</text>
</comment>
<gene>
    <name evidence="3" type="ORF">EV132_108125</name>
</gene>
<evidence type="ECO:0000256" key="1">
    <source>
        <dbReference type="SAM" id="MobiDB-lite"/>
    </source>
</evidence>
<accession>A0A4V2V8W2</accession>
<sequence>MRTSRKIARRDRVRSDEETVNGEHAETTSAPNENTAIQHFNNGSRANEFGHPKAPPEQSNQSYRTQQTMTKSRFTLLLIAALLPGAAFGADCPSANTADKGFVLETTGARSEFRKAEGLIVKTVNHFDGSPRQTVFSFAGLFDLARFSKDEQYVMHPLSDLSRILPLKKRAHASIAFVPLGPIEPADTRWSLELTVAGQESFSLGECKYKVFRIKQVTKKGDEQIDVLSVLYSPELQATLAKVYDEGTADEFTVRYNRIQSLTQ</sequence>
<feature type="compositionally biased region" description="Polar residues" evidence="1">
    <location>
        <begin position="27"/>
        <end position="45"/>
    </location>
</feature>
<feature type="compositionally biased region" description="Basic and acidic residues" evidence="1">
    <location>
        <begin position="13"/>
        <end position="26"/>
    </location>
</feature>
<feature type="region of interest" description="Disordered" evidence="1">
    <location>
        <begin position="1"/>
        <end position="65"/>
    </location>
</feature>
<dbReference type="EMBL" id="SMBH01000008">
    <property type="protein sequence ID" value="TCU14755.1"/>
    <property type="molecule type" value="Genomic_DNA"/>
</dbReference>